<accession>A0ABT9ZED1</accession>
<evidence type="ECO:0000313" key="3">
    <source>
        <dbReference type="Proteomes" id="UP001234495"/>
    </source>
</evidence>
<name>A0ABT9ZED1_9BACI</name>
<gene>
    <name evidence="2" type="ORF">J2S19_001853</name>
</gene>
<reference evidence="2 3" key="1">
    <citation type="submission" date="2023-07" db="EMBL/GenBank/DDBJ databases">
        <title>Genomic Encyclopedia of Type Strains, Phase IV (KMG-IV): sequencing the most valuable type-strain genomes for metagenomic binning, comparative biology and taxonomic classification.</title>
        <authorList>
            <person name="Goeker M."/>
        </authorList>
    </citation>
    <scope>NUCLEOTIDE SEQUENCE [LARGE SCALE GENOMIC DNA]</scope>
    <source>
        <strain evidence="2 3">DSM 29005</strain>
    </source>
</reference>
<dbReference type="InterPro" id="IPR018728">
    <property type="entry name" value="DUF2268"/>
</dbReference>
<protein>
    <submittedName>
        <fullName evidence="2">Uncharacterized protein YjaZ</fullName>
    </submittedName>
</protein>
<evidence type="ECO:0000313" key="2">
    <source>
        <dbReference type="EMBL" id="MDQ0230597.1"/>
    </source>
</evidence>
<dbReference type="EMBL" id="JAUSUD010000007">
    <property type="protein sequence ID" value="MDQ0230597.1"/>
    <property type="molecule type" value="Genomic_DNA"/>
</dbReference>
<dbReference type="Pfam" id="PF10026">
    <property type="entry name" value="DUF2268"/>
    <property type="match status" value="1"/>
</dbReference>
<sequence length="117" mass="14104">MSVINTIKWMKKEQSIIPLLKPYFANLSEEQIENNLRMYGMSKKAKATDEWMKRIEDTKILKFLQRHETMLRAKWQGPDIPIFTLPCDEHNQKIQVEYKGRAGVAFYDKLFYFYHRI</sequence>
<dbReference type="Proteomes" id="UP001234495">
    <property type="component" value="Unassembled WGS sequence"/>
</dbReference>
<feature type="domain" description="DUF2268" evidence="1">
    <location>
        <begin position="63"/>
        <end position="114"/>
    </location>
</feature>
<comment type="caution">
    <text evidence="2">The sequence shown here is derived from an EMBL/GenBank/DDBJ whole genome shotgun (WGS) entry which is preliminary data.</text>
</comment>
<proteinExistence type="predicted"/>
<organism evidence="2 3">
    <name type="scientific">Metabacillus malikii</name>
    <dbReference type="NCBI Taxonomy" id="1504265"/>
    <lineage>
        <taxon>Bacteria</taxon>
        <taxon>Bacillati</taxon>
        <taxon>Bacillota</taxon>
        <taxon>Bacilli</taxon>
        <taxon>Bacillales</taxon>
        <taxon>Bacillaceae</taxon>
        <taxon>Metabacillus</taxon>
    </lineage>
</organism>
<evidence type="ECO:0000259" key="1">
    <source>
        <dbReference type="Pfam" id="PF10026"/>
    </source>
</evidence>
<keyword evidence="3" id="KW-1185">Reference proteome</keyword>